<keyword evidence="2" id="KW-1185">Reference proteome</keyword>
<organism evidence="1 2">
    <name type="scientific">Fusarium duplospermum</name>
    <dbReference type="NCBI Taxonomy" id="1325734"/>
    <lineage>
        <taxon>Eukaryota</taxon>
        <taxon>Fungi</taxon>
        <taxon>Dikarya</taxon>
        <taxon>Ascomycota</taxon>
        <taxon>Pezizomycotina</taxon>
        <taxon>Sordariomycetes</taxon>
        <taxon>Hypocreomycetidae</taxon>
        <taxon>Hypocreales</taxon>
        <taxon>Nectriaceae</taxon>
        <taxon>Fusarium</taxon>
        <taxon>Fusarium solani species complex</taxon>
    </lineage>
</organism>
<accession>A0A428QXP1</accession>
<evidence type="ECO:0000313" key="2">
    <source>
        <dbReference type="Proteomes" id="UP000288168"/>
    </source>
</evidence>
<reference evidence="1 2" key="1">
    <citation type="submission" date="2017-06" db="EMBL/GenBank/DDBJ databases">
        <title>Comparative genomic analysis of Ambrosia Fusariam Clade fungi.</title>
        <authorList>
            <person name="Stajich J.E."/>
            <person name="Carrillo J."/>
            <person name="Kijimoto T."/>
            <person name="Eskalen A."/>
            <person name="O'Donnell K."/>
            <person name="Kasson M."/>
        </authorList>
    </citation>
    <scope>NUCLEOTIDE SEQUENCE [LARGE SCALE GENOMIC DNA]</scope>
    <source>
        <strain evidence="1 2">NRRL62584</strain>
    </source>
</reference>
<gene>
    <name evidence="1" type="ORF">CEP54_001943</name>
</gene>
<name>A0A428QXP1_9HYPO</name>
<dbReference type="OrthoDB" id="3596450at2759"/>
<dbReference type="EMBL" id="NKCI01000011">
    <property type="protein sequence ID" value="RSL69978.1"/>
    <property type="molecule type" value="Genomic_DNA"/>
</dbReference>
<sequence length="172" mass="19799">MADQWLPGTTHFRRPDVEWNAMRLSFMMELFHHHAKRTLWLIDDRLRPLDPDYASHEVLSGESVVRSSDGQDRAIFRSNELVFVEVKPEDRGKLWIKTSAYQSQGALYTPFDFFKQLSKGGYRTLEIDGYRRLRVLASLAAPGKTLRLRVSDAFPCPKDASCEFCGRTDDVA</sequence>
<comment type="caution">
    <text evidence="1">The sequence shown here is derived from an EMBL/GenBank/DDBJ whole genome shotgun (WGS) entry which is preliminary data.</text>
</comment>
<protein>
    <submittedName>
        <fullName evidence="1">Uncharacterized protein</fullName>
    </submittedName>
</protein>
<evidence type="ECO:0000313" key="1">
    <source>
        <dbReference type="EMBL" id="RSL69978.1"/>
    </source>
</evidence>
<dbReference type="Proteomes" id="UP000288168">
    <property type="component" value="Unassembled WGS sequence"/>
</dbReference>
<proteinExistence type="predicted"/>
<dbReference type="AlphaFoldDB" id="A0A428QXP1"/>